<protein>
    <submittedName>
        <fullName evidence="2">YlaF family protein</fullName>
    </submittedName>
</protein>
<proteinExistence type="predicted"/>
<dbReference type="EMBL" id="CP095075">
    <property type="protein sequence ID" value="UOR13916.1"/>
    <property type="molecule type" value="Genomic_DNA"/>
</dbReference>
<organism evidence="2 3">
    <name type="scientific">Halobacillus amylolyticus</name>
    <dbReference type="NCBI Taxonomy" id="2932259"/>
    <lineage>
        <taxon>Bacteria</taxon>
        <taxon>Bacillati</taxon>
        <taxon>Bacillota</taxon>
        <taxon>Bacilli</taxon>
        <taxon>Bacillales</taxon>
        <taxon>Bacillaceae</taxon>
        <taxon>Halobacillus</taxon>
    </lineage>
</organism>
<sequence length="61" mass="6910">MNLLKNFSWNMFLLAFCVILSFSFVGFALGQQLFWLAGLFLIAGFAIMGFGLTKKRKQQNA</sequence>
<keyword evidence="3" id="KW-1185">Reference proteome</keyword>
<keyword evidence="1" id="KW-0472">Membrane</keyword>
<reference evidence="2" key="1">
    <citation type="submission" date="2022-04" db="EMBL/GenBank/DDBJ databases">
        <title>Halobacillus sp. isolated from saltern.</title>
        <authorList>
            <person name="Won M."/>
            <person name="Lee C.-M."/>
            <person name="Woen H.-Y."/>
            <person name="Kwon S.-W."/>
        </authorList>
    </citation>
    <scope>NUCLEOTIDE SEQUENCE</scope>
    <source>
        <strain evidence="2">SSHM10-5</strain>
    </source>
</reference>
<gene>
    <name evidence="2" type="ORF">MUO15_05550</name>
</gene>
<feature type="transmembrane region" description="Helical" evidence="1">
    <location>
        <begin position="7"/>
        <end position="27"/>
    </location>
</feature>
<dbReference type="RefSeq" id="WP_245035860.1">
    <property type="nucleotide sequence ID" value="NZ_CP095075.1"/>
</dbReference>
<dbReference type="InterPro" id="IPR035211">
    <property type="entry name" value="DUF5325"/>
</dbReference>
<evidence type="ECO:0000313" key="2">
    <source>
        <dbReference type="EMBL" id="UOR13916.1"/>
    </source>
</evidence>
<accession>A0ABY4HG76</accession>
<name>A0ABY4HG76_9BACI</name>
<dbReference type="Proteomes" id="UP000830326">
    <property type="component" value="Chromosome"/>
</dbReference>
<dbReference type="Pfam" id="PF17259">
    <property type="entry name" value="DUF5325"/>
    <property type="match status" value="1"/>
</dbReference>
<evidence type="ECO:0000313" key="3">
    <source>
        <dbReference type="Proteomes" id="UP000830326"/>
    </source>
</evidence>
<keyword evidence="1" id="KW-0812">Transmembrane</keyword>
<keyword evidence="1" id="KW-1133">Transmembrane helix</keyword>
<evidence type="ECO:0000256" key="1">
    <source>
        <dbReference type="SAM" id="Phobius"/>
    </source>
</evidence>
<feature type="transmembrane region" description="Helical" evidence="1">
    <location>
        <begin position="33"/>
        <end position="52"/>
    </location>
</feature>